<feature type="binding site" evidence="13">
    <location>
        <begin position="97"/>
        <end position="99"/>
    </location>
    <ligand>
        <name>NAD(+)</name>
        <dbReference type="ChEBI" id="CHEBI:57540"/>
    </ligand>
</feature>
<evidence type="ECO:0000256" key="11">
    <source>
        <dbReference type="ARBA" id="ARBA00049080"/>
    </source>
</evidence>
<dbReference type="GO" id="GO:0050661">
    <property type="term" value="F:NADP binding"/>
    <property type="evidence" value="ECO:0007669"/>
    <property type="project" value="UniProtKB-UniRule"/>
</dbReference>
<dbReference type="NCBIfam" id="TIGR00036">
    <property type="entry name" value="dapB"/>
    <property type="match status" value="1"/>
</dbReference>
<evidence type="ECO:0000256" key="6">
    <source>
        <dbReference type="ARBA" id="ARBA00023002"/>
    </source>
</evidence>
<dbReference type="GO" id="GO:0051287">
    <property type="term" value="F:NAD binding"/>
    <property type="evidence" value="ECO:0007669"/>
    <property type="project" value="UniProtKB-UniRule"/>
</dbReference>
<dbReference type="GO" id="GO:0016726">
    <property type="term" value="F:oxidoreductase activity, acting on CH or CH2 groups, NAD or NADP as acceptor"/>
    <property type="evidence" value="ECO:0007669"/>
    <property type="project" value="UniProtKB-UniRule"/>
</dbReference>
<comment type="subunit">
    <text evidence="13">Homotetramer.</text>
</comment>
<comment type="catalytic activity">
    <reaction evidence="12 13">
        <text>(S)-2,3,4,5-tetrahydrodipicolinate + NAD(+) + H2O = (2S,4S)-4-hydroxy-2,3,4,5-tetrahydrodipicolinate + NADH + H(+)</text>
        <dbReference type="Rhea" id="RHEA:35323"/>
        <dbReference type="ChEBI" id="CHEBI:15377"/>
        <dbReference type="ChEBI" id="CHEBI:15378"/>
        <dbReference type="ChEBI" id="CHEBI:16845"/>
        <dbReference type="ChEBI" id="CHEBI:57540"/>
        <dbReference type="ChEBI" id="CHEBI:57945"/>
        <dbReference type="ChEBI" id="CHEBI:67139"/>
        <dbReference type="EC" id="1.17.1.8"/>
    </reaction>
</comment>
<reference evidence="16 17" key="1">
    <citation type="submission" date="2019-06" db="EMBL/GenBank/DDBJ databases">
        <title>New taxonomy in bacterial strain CC-CFT640, isolated from vineyard.</title>
        <authorList>
            <person name="Lin S.-Y."/>
            <person name="Tsai C.-F."/>
            <person name="Young C.-C."/>
        </authorList>
    </citation>
    <scope>NUCLEOTIDE SEQUENCE [LARGE SCALE GENOMIC DNA]</scope>
    <source>
        <strain evidence="16 17">CC-CFT640</strain>
    </source>
</reference>
<dbReference type="GO" id="GO:0008839">
    <property type="term" value="F:4-hydroxy-tetrahydrodipicolinate reductase"/>
    <property type="evidence" value="ECO:0007669"/>
    <property type="project" value="UniProtKB-UniRule"/>
</dbReference>
<comment type="function">
    <text evidence="13">Catalyzes the conversion of 4-hydroxy-tetrahydrodipicolinate (HTPA) to tetrahydrodipicolinate.</text>
</comment>
<dbReference type="InterPro" id="IPR022664">
    <property type="entry name" value="DapB_N_CS"/>
</dbReference>
<keyword evidence="4 13" id="KW-0521">NADP</keyword>
<dbReference type="UniPathway" id="UPA00034">
    <property type="reaction ID" value="UER00018"/>
</dbReference>
<sequence>MNITITGAGGRMGQMLIRQVAKTPGAVLAAALEAPGSKALGRDAGEQAGLEALGVKVTDDAGAAIAAGRVTIDFTVPAATVAHAEIAAAKGSALVIGTTGLTPDQAKRIEAAAGSVAIVWAANMSLGVNVLLALVERTAALLDADYDIDVLEMHHRHKIDAPSGTALALGHAAAAGRTVKLEEVWRKTRDGHTGARPSGEIGFATLRGGDEVGFHTVMYAGIGERLELTHRAFSREIYANGALKAARWLLDRKPGLYTMKDVLGLG</sequence>
<accession>A0A5C8PH99</accession>
<dbReference type="Pfam" id="PF01113">
    <property type="entry name" value="DapB_N"/>
    <property type="match status" value="1"/>
</dbReference>
<feature type="active site" description="Proton donor/acceptor" evidence="13">
    <location>
        <position position="154"/>
    </location>
</feature>
<protein>
    <recommendedName>
        <fullName evidence="10 13">4-hydroxy-tetrahydrodipicolinate reductase</fullName>
        <shortName evidence="13">HTPA reductase</shortName>
        <ecNumber evidence="10 13">1.17.1.8</ecNumber>
    </recommendedName>
</protein>
<keyword evidence="17" id="KW-1185">Reference proteome</keyword>
<comment type="pathway">
    <text evidence="9 13">Amino-acid biosynthesis; L-lysine biosynthesis via DAP pathway; (S)-tetrahydrodipicolinate from L-aspartate: step 4/4.</text>
</comment>
<evidence type="ECO:0000256" key="8">
    <source>
        <dbReference type="ARBA" id="ARBA00023154"/>
    </source>
</evidence>
<dbReference type="EMBL" id="VDUZ01000028">
    <property type="protein sequence ID" value="TXL73021.1"/>
    <property type="molecule type" value="Genomic_DNA"/>
</dbReference>
<dbReference type="PIRSF" id="PIRSF000161">
    <property type="entry name" value="DHPR"/>
    <property type="match status" value="1"/>
</dbReference>
<evidence type="ECO:0000259" key="14">
    <source>
        <dbReference type="Pfam" id="PF01113"/>
    </source>
</evidence>
<feature type="binding site" evidence="13">
    <location>
        <position position="42"/>
    </location>
    <ligand>
        <name>NADP(+)</name>
        <dbReference type="ChEBI" id="CHEBI:58349"/>
    </ligand>
</feature>
<evidence type="ECO:0000256" key="5">
    <source>
        <dbReference type="ARBA" id="ARBA00022915"/>
    </source>
</evidence>
<dbReference type="Pfam" id="PF05173">
    <property type="entry name" value="DapB_C"/>
    <property type="match status" value="1"/>
</dbReference>
<dbReference type="HAMAP" id="MF_00102">
    <property type="entry name" value="DapB"/>
    <property type="match status" value="1"/>
</dbReference>
<evidence type="ECO:0000313" key="16">
    <source>
        <dbReference type="EMBL" id="TXL73021.1"/>
    </source>
</evidence>
<dbReference type="InterPro" id="IPR022663">
    <property type="entry name" value="DapB_C"/>
</dbReference>
<comment type="subcellular location">
    <subcellularLocation>
        <location evidence="13">Cytoplasm</location>
    </subcellularLocation>
</comment>
<dbReference type="FunFam" id="3.30.360.10:FF:000004">
    <property type="entry name" value="4-hydroxy-tetrahydrodipicolinate reductase"/>
    <property type="match status" value="1"/>
</dbReference>
<evidence type="ECO:0000313" key="17">
    <source>
        <dbReference type="Proteomes" id="UP000321638"/>
    </source>
</evidence>
<dbReference type="PANTHER" id="PTHR20836:SF0">
    <property type="entry name" value="4-HYDROXY-TETRAHYDRODIPICOLINATE REDUCTASE 1, CHLOROPLASTIC-RELATED"/>
    <property type="match status" value="1"/>
</dbReference>
<dbReference type="InterPro" id="IPR036291">
    <property type="entry name" value="NAD(P)-bd_dom_sf"/>
</dbReference>
<comment type="similarity">
    <text evidence="1 13">Belongs to the DapB family.</text>
</comment>
<evidence type="ECO:0000256" key="10">
    <source>
        <dbReference type="ARBA" id="ARBA00038983"/>
    </source>
</evidence>
<feature type="binding site" evidence="13">
    <location>
        <position position="33"/>
    </location>
    <ligand>
        <name>NAD(+)</name>
        <dbReference type="ChEBI" id="CHEBI:57540"/>
    </ligand>
</feature>
<comment type="caution">
    <text evidence="16">The sequence shown here is derived from an EMBL/GenBank/DDBJ whole genome shotgun (WGS) entry which is preliminary data.</text>
</comment>
<evidence type="ECO:0000256" key="2">
    <source>
        <dbReference type="ARBA" id="ARBA00022490"/>
    </source>
</evidence>
<feature type="binding site" evidence="13">
    <location>
        <begin position="121"/>
        <end position="124"/>
    </location>
    <ligand>
        <name>NAD(+)</name>
        <dbReference type="ChEBI" id="CHEBI:57540"/>
    </ligand>
</feature>
<evidence type="ECO:0000256" key="3">
    <source>
        <dbReference type="ARBA" id="ARBA00022605"/>
    </source>
</evidence>
<feature type="domain" description="Dihydrodipicolinate reductase N-terminal" evidence="14">
    <location>
        <begin position="1"/>
        <end position="124"/>
    </location>
</feature>
<dbReference type="CDD" id="cd02274">
    <property type="entry name" value="DHDPR_N"/>
    <property type="match status" value="1"/>
</dbReference>
<keyword evidence="3 13" id="KW-0028">Amino-acid biosynthesis</keyword>
<dbReference type="Proteomes" id="UP000321638">
    <property type="component" value="Unassembled WGS sequence"/>
</dbReference>
<feature type="binding site" evidence="13">
    <location>
        <begin position="7"/>
        <end position="12"/>
    </location>
    <ligand>
        <name>NAD(+)</name>
        <dbReference type="ChEBI" id="CHEBI:57540"/>
    </ligand>
</feature>
<comment type="caution">
    <text evidence="13">Was originally thought to be a dihydrodipicolinate reductase (DHDPR), catalyzing the conversion of dihydrodipicolinate to tetrahydrodipicolinate. However, it was shown in E.coli that the substrate of the enzymatic reaction is not dihydrodipicolinate (DHDP) but in fact (2S,4S)-4-hydroxy-2,3,4,5-tetrahydrodipicolinic acid (HTPA), the product released by the DapA-catalyzed reaction.</text>
</comment>
<evidence type="ECO:0000256" key="4">
    <source>
        <dbReference type="ARBA" id="ARBA00022857"/>
    </source>
</evidence>
<dbReference type="Gene3D" id="3.40.50.720">
    <property type="entry name" value="NAD(P)-binding Rossmann-like Domain"/>
    <property type="match status" value="1"/>
</dbReference>
<feature type="active site" description="Proton donor" evidence="13">
    <location>
        <position position="158"/>
    </location>
</feature>
<feature type="binding site" evidence="13">
    <location>
        <position position="155"/>
    </location>
    <ligand>
        <name>(S)-2,3,4,5-tetrahydrodipicolinate</name>
        <dbReference type="ChEBI" id="CHEBI:16845"/>
    </ligand>
</feature>
<dbReference type="GO" id="GO:0019877">
    <property type="term" value="P:diaminopimelate biosynthetic process"/>
    <property type="evidence" value="ECO:0007669"/>
    <property type="project" value="UniProtKB-UniRule"/>
</dbReference>
<name>A0A5C8PH99_9HYPH</name>
<feature type="binding site" evidence="13">
    <location>
        <begin position="164"/>
        <end position="165"/>
    </location>
    <ligand>
        <name>(S)-2,3,4,5-tetrahydrodipicolinate</name>
        <dbReference type="ChEBI" id="CHEBI:16845"/>
    </ligand>
</feature>
<keyword evidence="7 13" id="KW-0520">NAD</keyword>
<evidence type="ECO:0000259" key="15">
    <source>
        <dbReference type="Pfam" id="PF05173"/>
    </source>
</evidence>
<keyword evidence="5 13" id="KW-0220">Diaminopimelate biosynthesis</keyword>
<evidence type="ECO:0000256" key="13">
    <source>
        <dbReference type="HAMAP-Rule" id="MF_00102"/>
    </source>
</evidence>
<keyword evidence="2 13" id="KW-0963">Cytoplasm</keyword>
<dbReference type="GO" id="GO:0009089">
    <property type="term" value="P:lysine biosynthetic process via diaminopimelate"/>
    <property type="evidence" value="ECO:0007669"/>
    <property type="project" value="UniProtKB-UniRule"/>
</dbReference>
<comment type="catalytic activity">
    <reaction evidence="11 13">
        <text>(S)-2,3,4,5-tetrahydrodipicolinate + NADP(+) + H2O = (2S,4S)-4-hydroxy-2,3,4,5-tetrahydrodipicolinate + NADPH + H(+)</text>
        <dbReference type="Rhea" id="RHEA:35331"/>
        <dbReference type="ChEBI" id="CHEBI:15377"/>
        <dbReference type="ChEBI" id="CHEBI:15378"/>
        <dbReference type="ChEBI" id="CHEBI:16845"/>
        <dbReference type="ChEBI" id="CHEBI:57783"/>
        <dbReference type="ChEBI" id="CHEBI:58349"/>
        <dbReference type="ChEBI" id="CHEBI:67139"/>
        <dbReference type="EC" id="1.17.1.8"/>
    </reaction>
</comment>
<dbReference type="SUPFAM" id="SSF51735">
    <property type="entry name" value="NAD(P)-binding Rossmann-fold domains"/>
    <property type="match status" value="1"/>
</dbReference>
<keyword evidence="6 13" id="KW-0560">Oxidoreductase</keyword>
<dbReference type="EC" id="1.17.1.8" evidence="10 13"/>
<dbReference type="PANTHER" id="PTHR20836">
    <property type="entry name" value="DIHYDRODIPICOLINATE REDUCTASE"/>
    <property type="match status" value="1"/>
</dbReference>
<evidence type="ECO:0000256" key="9">
    <source>
        <dbReference type="ARBA" id="ARBA00037922"/>
    </source>
</evidence>
<dbReference type="Gene3D" id="3.30.360.10">
    <property type="entry name" value="Dihydrodipicolinate Reductase, domain 2"/>
    <property type="match status" value="1"/>
</dbReference>
<feature type="domain" description="Dihydrodipicolinate reductase C-terminal" evidence="15">
    <location>
        <begin position="127"/>
        <end position="263"/>
    </location>
</feature>
<evidence type="ECO:0000256" key="12">
    <source>
        <dbReference type="ARBA" id="ARBA00049396"/>
    </source>
</evidence>
<evidence type="ECO:0000256" key="1">
    <source>
        <dbReference type="ARBA" id="ARBA00006642"/>
    </source>
</evidence>
<evidence type="ECO:0000256" key="7">
    <source>
        <dbReference type="ARBA" id="ARBA00023027"/>
    </source>
</evidence>
<dbReference type="InterPro" id="IPR000846">
    <property type="entry name" value="DapB_N"/>
</dbReference>
<dbReference type="AlphaFoldDB" id="A0A5C8PH99"/>
<dbReference type="SUPFAM" id="SSF55347">
    <property type="entry name" value="Glyceraldehyde-3-phosphate dehydrogenase-like, C-terminal domain"/>
    <property type="match status" value="1"/>
</dbReference>
<organism evidence="16 17">
    <name type="scientific">Vineibacter terrae</name>
    <dbReference type="NCBI Taxonomy" id="2586908"/>
    <lineage>
        <taxon>Bacteria</taxon>
        <taxon>Pseudomonadati</taxon>
        <taxon>Pseudomonadota</taxon>
        <taxon>Alphaproteobacteria</taxon>
        <taxon>Hyphomicrobiales</taxon>
        <taxon>Vineibacter</taxon>
    </lineage>
</organism>
<keyword evidence="8 13" id="KW-0457">Lysine biosynthesis</keyword>
<dbReference type="OrthoDB" id="9790352at2"/>
<proteinExistence type="inferred from homology"/>
<dbReference type="InterPro" id="IPR023940">
    <property type="entry name" value="DHDPR_bac"/>
</dbReference>
<dbReference type="GO" id="GO:0005829">
    <property type="term" value="C:cytosol"/>
    <property type="evidence" value="ECO:0007669"/>
    <property type="project" value="TreeGrafter"/>
</dbReference>
<dbReference type="PROSITE" id="PS01298">
    <property type="entry name" value="DAPB"/>
    <property type="match status" value="1"/>
</dbReference>
<dbReference type="RefSeq" id="WP_147849277.1">
    <property type="nucleotide sequence ID" value="NZ_VDUZ01000028.1"/>
</dbReference>
<gene>
    <name evidence="13" type="primary">dapB</name>
    <name evidence="16" type="ORF">FHP25_22770</name>
</gene>